<protein>
    <submittedName>
        <fullName evidence="4">Uncharacterized protein</fullName>
    </submittedName>
</protein>
<proteinExistence type="predicted"/>
<dbReference type="EMBL" id="JGDB01000009">
    <property type="protein sequence ID" value="EXY92952.1"/>
    <property type="molecule type" value="Genomic_DNA"/>
</dbReference>
<dbReference type="Proteomes" id="UP000020773">
    <property type="component" value="Unassembled WGS sequence"/>
</dbReference>
<feature type="compositionally biased region" description="Polar residues" evidence="1">
    <location>
        <begin position="1"/>
        <end position="13"/>
    </location>
</feature>
<reference evidence="4 5" key="1">
    <citation type="submission" date="2014-02" db="EMBL/GenBank/DDBJ databases">
        <authorList>
            <person name="Sears C."/>
            <person name="Carroll K."/>
            <person name="Sack B.R."/>
            <person name="Qadri F."/>
            <person name="Myers L.L."/>
            <person name="Chung G.-T."/>
            <person name="Escheverria P."/>
            <person name="Fraser C.M."/>
            <person name="Sadzewicz L."/>
            <person name="Shefchek K.A."/>
            <person name="Tallon L."/>
            <person name="Das S.P."/>
            <person name="Daugherty S."/>
            <person name="Mongodin E.F."/>
        </authorList>
    </citation>
    <scope>NUCLEOTIDE SEQUENCE [LARGE SCALE GENOMIC DNA]</scope>
    <source>
        <strain evidence="4">3998T</strain>
        <strain evidence="5">3998T(B)3</strain>
    </source>
</reference>
<evidence type="ECO:0000313" key="5">
    <source>
        <dbReference type="Proteomes" id="UP000020773"/>
    </source>
</evidence>
<gene>
    <name evidence="4" type="ORF">M125_0179</name>
    <name evidence="3" type="ORF">M125_0271</name>
    <name evidence="2" type="ORF">M125_0358</name>
</gene>
<evidence type="ECO:0000256" key="1">
    <source>
        <dbReference type="SAM" id="MobiDB-lite"/>
    </source>
</evidence>
<feature type="region of interest" description="Disordered" evidence="1">
    <location>
        <begin position="1"/>
        <end position="53"/>
    </location>
</feature>
<evidence type="ECO:0000313" key="4">
    <source>
        <dbReference type="EMBL" id="EXY93102.1"/>
    </source>
</evidence>
<sequence length="53" mass="5904">MMIITKSYTNSAVHITHDASSQESPHSISESSSPKNRNESDTYIHITTNRSLV</sequence>
<comment type="caution">
    <text evidence="4">The sequence shown here is derived from an EMBL/GenBank/DDBJ whole genome shotgun (WGS) entry which is preliminary data.</text>
</comment>
<organism evidence="4 5">
    <name type="scientific">Bacteroides fragilis str. 3998T(B)3</name>
    <dbReference type="NCBI Taxonomy" id="1339316"/>
    <lineage>
        <taxon>Bacteria</taxon>
        <taxon>Pseudomonadati</taxon>
        <taxon>Bacteroidota</taxon>
        <taxon>Bacteroidia</taxon>
        <taxon>Bacteroidales</taxon>
        <taxon>Bacteroidaceae</taxon>
        <taxon>Bacteroides</taxon>
    </lineage>
</organism>
<evidence type="ECO:0000313" key="2">
    <source>
        <dbReference type="EMBL" id="EXY92952.1"/>
    </source>
</evidence>
<feature type="compositionally biased region" description="Low complexity" evidence="1">
    <location>
        <begin position="21"/>
        <end position="34"/>
    </location>
</feature>
<dbReference type="EMBL" id="JGDB01000006">
    <property type="protein sequence ID" value="EXY93102.1"/>
    <property type="molecule type" value="Genomic_DNA"/>
</dbReference>
<accession>A0A015UE99</accession>
<dbReference type="AlphaFoldDB" id="A0A015UE99"/>
<evidence type="ECO:0000313" key="3">
    <source>
        <dbReference type="EMBL" id="EXY93059.1"/>
    </source>
</evidence>
<dbReference type="EMBL" id="JGDB01000008">
    <property type="protein sequence ID" value="EXY93059.1"/>
    <property type="molecule type" value="Genomic_DNA"/>
</dbReference>
<name>A0A015UE99_BACFG</name>